<reference evidence="2 3" key="1">
    <citation type="journal article" date="2011" name="J. Bacteriol.">
        <title>Complete genome sequence of Burkholderia rhizoxinica, an endosymbiont of Rhizopus microsporus.</title>
        <authorList>
            <person name="Lackner G."/>
            <person name="Moebius N."/>
            <person name="Partida-Martinez L."/>
            <person name="Hertweck C."/>
        </authorList>
    </citation>
    <scope>NUCLEOTIDE SEQUENCE [LARGE SCALE GENOMIC DNA]</scope>
    <source>
        <strain evidence="3">DSM 19002 / CIP 109453 / HKI 454</strain>
        <plasmid evidence="2 3">pBRH01</plasmid>
    </source>
</reference>
<evidence type="ECO:0000256" key="1">
    <source>
        <dbReference type="SAM" id="MobiDB-lite"/>
    </source>
</evidence>
<dbReference type="Proteomes" id="UP000007437">
    <property type="component" value="Plasmid pBRH01"/>
</dbReference>
<sequence>MDNQAPLERAAKCLPIASTRWPRFVSGKLTVETNTPPRLSTNHEAASAGGLAPPMLPAKRTPPASISSVRKPGKNGGVASGSALSAAERLAGLCY</sequence>
<feature type="compositionally biased region" description="Polar residues" evidence="1">
    <location>
        <begin position="32"/>
        <end position="44"/>
    </location>
</feature>
<keyword evidence="2" id="KW-0614">Plasmid</keyword>
<dbReference type="AlphaFoldDB" id="E5AUQ7"/>
<dbReference type="EMBL" id="FR687360">
    <property type="protein sequence ID" value="CBW76831.1"/>
    <property type="molecule type" value="Genomic_DNA"/>
</dbReference>
<gene>
    <name evidence="2" type="ordered locus">RBRH_04260</name>
</gene>
<protein>
    <submittedName>
        <fullName evidence="2">Uncharacterized protein</fullName>
    </submittedName>
</protein>
<dbReference type="RefSeq" id="WP_013428692.1">
    <property type="nucleotide sequence ID" value="NC_014718.1"/>
</dbReference>
<accession>E5AUQ7</accession>
<proteinExistence type="predicted"/>
<organism evidence="2 3">
    <name type="scientific">Mycetohabitans rhizoxinica (strain DSM 19002 / CIP 109453 / HKI 454)</name>
    <name type="common">Paraburkholderia rhizoxinica</name>
    <dbReference type="NCBI Taxonomy" id="882378"/>
    <lineage>
        <taxon>Bacteria</taxon>
        <taxon>Pseudomonadati</taxon>
        <taxon>Pseudomonadota</taxon>
        <taxon>Betaproteobacteria</taxon>
        <taxon>Burkholderiales</taxon>
        <taxon>Burkholderiaceae</taxon>
        <taxon>Mycetohabitans</taxon>
    </lineage>
</organism>
<dbReference type="HOGENOM" id="CLU_2367498_0_0_4"/>
<dbReference type="KEGG" id="brh:RBRH_04260"/>
<evidence type="ECO:0000313" key="3">
    <source>
        <dbReference type="Proteomes" id="UP000007437"/>
    </source>
</evidence>
<name>E5AUQ7_MYCRK</name>
<feature type="region of interest" description="Disordered" evidence="1">
    <location>
        <begin position="32"/>
        <end position="82"/>
    </location>
</feature>
<evidence type="ECO:0000313" key="2">
    <source>
        <dbReference type="EMBL" id="CBW76831.1"/>
    </source>
</evidence>
<geneLocation type="plasmid" evidence="2 3">
    <name>pBRH01</name>
</geneLocation>